<accession>A0ABN7XBK7</accession>
<feature type="non-terminal residue" evidence="1">
    <location>
        <position position="1"/>
    </location>
</feature>
<dbReference type="EMBL" id="CAJVQB010101612">
    <property type="protein sequence ID" value="CAG8850540.1"/>
    <property type="molecule type" value="Genomic_DNA"/>
</dbReference>
<reference evidence="1 2" key="1">
    <citation type="submission" date="2021-06" db="EMBL/GenBank/DDBJ databases">
        <authorList>
            <person name="Kallberg Y."/>
            <person name="Tangrot J."/>
            <person name="Rosling A."/>
        </authorList>
    </citation>
    <scope>NUCLEOTIDE SEQUENCE [LARGE SCALE GENOMIC DNA]</scope>
    <source>
        <strain evidence="1 2">120-4 pot B 10/14</strain>
    </source>
</reference>
<evidence type="ECO:0000313" key="2">
    <source>
        <dbReference type="Proteomes" id="UP000789901"/>
    </source>
</evidence>
<sequence>KIKCLENKASWLNNKLKNTAINSEDYKTLTKQILKITKDINQA</sequence>
<proteinExistence type="predicted"/>
<feature type="non-terminal residue" evidence="1">
    <location>
        <position position="43"/>
    </location>
</feature>
<dbReference type="Proteomes" id="UP000789901">
    <property type="component" value="Unassembled WGS sequence"/>
</dbReference>
<keyword evidence="2" id="KW-1185">Reference proteome</keyword>
<comment type="caution">
    <text evidence="1">The sequence shown here is derived from an EMBL/GenBank/DDBJ whole genome shotgun (WGS) entry which is preliminary data.</text>
</comment>
<name>A0ABN7XBK7_GIGMA</name>
<organism evidence="1 2">
    <name type="scientific">Gigaspora margarita</name>
    <dbReference type="NCBI Taxonomy" id="4874"/>
    <lineage>
        <taxon>Eukaryota</taxon>
        <taxon>Fungi</taxon>
        <taxon>Fungi incertae sedis</taxon>
        <taxon>Mucoromycota</taxon>
        <taxon>Glomeromycotina</taxon>
        <taxon>Glomeromycetes</taxon>
        <taxon>Diversisporales</taxon>
        <taxon>Gigasporaceae</taxon>
        <taxon>Gigaspora</taxon>
    </lineage>
</organism>
<protein>
    <submittedName>
        <fullName evidence="1">29776_t:CDS:1</fullName>
    </submittedName>
</protein>
<evidence type="ECO:0000313" key="1">
    <source>
        <dbReference type="EMBL" id="CAG8850540.1"/>
    </source>
</evidence>
<gene>
    <name evidence="1" type="ORF">GMARGA_LOCUS40265</name>
</gene>